<sequence length="532" mass="59956">MGEARTKLLMKNKKVRFPLFVLFVILMLIVQACSTGTKGSIDGSSAEVKNENEGGTLKVLIKSDATSLDPHFITNLYTASIIYQKVYETLVVPDKNMEIQPGLAKEWKQIDNLTWEFKLQEGVKFHDGTDFNAEAVKKTFVRLLDLKTNSPQREKFSMIKEVKIIDDYTVQFLLSEPYAPLLSILAANEGSIMSPKLFDESPAQIAKSPVGTGPFKFEAWQTGKQITLVKNEEYWGEKPNINKVEFKVVPEDTTRLAAIETGEAHITDQVPVSEIERIENSTTMKLYRTDGLGAEFIGFRTHKPPFDNVLVRQAISHAIERDSIVSGVFNNVGKLGNSTMSPKVFGYSENVNPYEYDLNKAKELLKEAGYPNGFEVTLFTPDIKERVSMAEVIQSQLKGIGVDVKVEMLEYGAYVATHEKGEGHMFNSIWGNATGDGDYNQYSLFHTNSIGAPGNFFHYSNPEVDKLLEAGRKEMDPEKRKEVYEKAQMIEMEDAVYIPIRSHEHLAAYNRNVSDLWVNPVSYLMLNDVKIK</sequence>
<name>A0A2V2ZZN6_9BACI</name>
<dbReference type="Pfam" id="PF00496">
    <property type="entry name" value="SBP_bac_5"/>
    <property type="match status" value="1"/>
</dbReference>
<evidence type="ECO:0000313" key="6">
    <source>
        <dbReference type="Proteomes" id="UP000247150"/>
    </source>
</evidence>
<reference evidence="5 6" key="1">
    <citation type="submission" date="2018-05" db="EMBL/GenBank/DDBJ databases">
        <title>Freshwater and sediment microbial communities from various areas in North America, analyzing microbe dynamics in response to fracking.</title>
        <authorList>
            <person name="Lamendella R."/>
        </authorList>
    </citation>
    <scope>NUCLEOTIDE SEQUENCE [LARGE SCALE GENOMIC DNA]</scope>
    <source>
        <strain evidence="5 6">15_TX</strain>
    </source>
</reference>
<dbReference type="Gene3D" id="3.90.76.10">
    <property type="entry name" value="Dipeptide-binding Protein, Domain 1"/>
    <property type="match status" value="1"/>
</dbReference>
<keyword evidence="2" id="KW-0813">Transport</keyword>
<dbReference type="PROSITE" id="PS51257">
    <property type="entry name" value="PROKAR_LIPOPROTEIN"/>
    <property type="match status" value="1"/>
</dbReference>
<dbReference type="GO" id="GO:0015833">
    <property type="term" value="P:peptide transport"/>
    <property type="evidence" value="ECO:0007669"/>
    <property type="project" value="TreeGrafter"/>
</dbReference>
<gene>
    <name evidence="5" type="ORF">DFO73_105138</name>
</gene>
<dbReference type="EMBL" id="QGTW01000005">
    <property type="protein sequence ID" value="PWW28901.1"/>
    <property type="molecule type" value="Genomic_DNA"/>
</dbReference>
<evidence type="ECO:0000313" key="5">
    <source>
        <dbReference type="EMBL" id="PWW28901.1"/>
    </source>
</evidence>
<dbReference type="GO" id="GO:0043190">
    <property type="term" value="C:ATP-binding cassette (ABC) transporter complex"/>
    <property type="evidence" value="ECO:0007669"/>
    <property type="project" value="InterPro"/>
</dbReference>
<evidence type="ECO:0000256" key="1">
    <source>
        <dbReference type="ARBA" id="ARBA00005695"/>
    </source>
</evidence>
<dbReference type="SUPFAM" id="SSF53850">
    <property type="entry name" value="Periplasmic binding protein-like II"/>
    <property type="match status" value="1"/>
</dbReference>
<dbReference type="CDD" id="cd08499">
    <property type="entry name" value="PBP2_Ylib_like"/>
    <property type="match status" value="1"/>
</dbReference>
<dbReference type="InterPro" id="IPR030678">
    <property type="entry name" value="Peptide/Ni-bd"/>
</dbReference>
<dbReference type="PANTHER" id="PTHR30290:SF9">
    <property type="entry name" value="OLIGOPEPTIDE-BINDING PROTEIN APPA"/>
    <property type="match status" value="1"/>
</dbReference>
<dbReference type="PANTHER" id="PTHR30290">
    <property type="entry name" value="PERIPLASMIC BINDING COMPONENT OF ABC TRANSPORTER"/>
    <property type="match status" value="1"/>
</dbReference>
<comment type="similarity">
    <text evidence="1">Belongs to the bacterial solute-binding protein 5 family.</text>
</comment>
<dbReference type="Gene3D" id="3.40.190.10">
    <property type="entry name" value="Periplasmic binding protein-like II"/>
    <property type="match status" value="1"/>
</dbReference>
<dbReference type="GO" id="GO:1904680">
    <property type="term" value="F:peptide transmembrane transporter activity"/>
    <property type="evidence" value="ECO:0007669"/>
    <property type="project" value="TreeGrafter"/>
</dbReference>
<accession>A0A2V2ZZN6</accession>
<dbReference type="InterPro" id="IPR039424">
    <property type="entry name" value="SBP_5"/>
</dbReference>
<evidence type="ECO:0000256" key="2">
    <source>
        <dbReference type="ARBA" id="ARBA00022448"/>
    </source>
</evidence>
<evidence type="ECO:0000256" key="3">
    <source>
        <dbReference type="ARBA" id="ARBA00022729"/>
    </source>
</evidence>
<feature type="domain" description="Solute-binding protein family 5" evidence="4">
    <location>
        <begin position="98"/>
        <end position="449"/>
    </location>
</feature>
<dbReference type="Gene3D" id="3.10.105.10">
    <property type="entry name" value="Dipeptide-binding Protein, Domain 3"/>
    <property type="match status" value="1"/>
</dbReference>
<protein>
    <submittedName>
        <fullName evidence="5">Peptide/nickel transport system substrate-binding protein</fullName>
    </submittedName>
</protein>
<dbReference type="PIRSF" id="PIRSF002741">
    <property type="entry name" value="MppA"/>
    <property type="match status" value="1"/>
</dbReference>
<keyword evidence="3" id="KW-0732">Signal</keyword>
<dbReference type="Proteomes" id="UP000247150">
    <property type="component" value="Unassembled WGS sequence"/>
</dbReference>
<evidence type="ECO:0000259" key="4">
    <source>
        <dbReference type="Pfam" id="PF00496"/>
    </source>
</evidence>
<organism evidence="5 6">
    <name type="scientific">Cytobacillus oceanisediminis</name>
    <dbReference type="NCBI Taxonomy" id="665099"/>
    <lineage>
        <taxon>Bacteria</taxon>
        <taxon>Bacillati</taxon>
        <taxon>Bacillota</taxon>
        <taxon>Bacilli</taxon>
        <taxon>Bacillales</taxon>
        <taxon>Bacillaceae</taxon>
        <taxon>Cytobacillus</taxon>
    </lineage>
</organism>
<dbReference type="GO" id="GO:0042597">
    <property type="term" value="C:periplasmic space"/>
    <property type="evidence" value="ECO:0007669"/>
    <property type="project" value="UniProtKB-ARBA"/>
</dbReference>
<dbReference type="AlphaFoldDB" id="A0A2V2ZZN6"/>
<comment type="caution">
    <text evidence="5">The sequence shown here is derived from an EMBL/GenBank/DDBJ whole genome shotgun (WGS) entry which is preliminary data.</text>
</comment>
<proteinExistence type="inferred from homology"/>
<dbReference type="InterPro" id="IPR000914">
    <property type="entry name" value="SBP_5_dom"/>
</dbReference>